<dbReference type="AlphaFoldDB" id="A0A5E4CD26"/>
<dbReference type="Proteomes" id="UP000335636">
    <property type="component" value="Unassembled WGS sequence"/>
</dbReference>
<keyword evidence="2" id="KW-1185">Reference proteome</keyword>
<dbReference type="EMBL" id="CABDUW010001208">
    <property type="protein sequence ID" value="VTJ79635.1"/>
    <property type="molecule type" value="Genomic_DNA"/>
</dbReference>
<reference evidence="1" key="1">
    <citation type="submission" date="2019-04" db="EMBL/GenBank/DDBJ databases">
        <authorList>
            <person name="Alioto T."/>
            <person name="Alioto T."/>
        </authorList>
    </citation>
    <scope>NUCLEOTIDE SEQUENCE [LARGE SCALE GENOMIC DNA]</scope>
</reference>
<protein>
    <submittedName>
        <fullName evidence="1">Uncharacterized protein</fullName>
    </submittedName>
</protein>
<sequence length="84" mass="9788">MAVLWMAMYYPFIVNENREQEDNRNEIGDAKAIRPLAAPETETDEAFSRRGDREIHQRPIKGTAVGIVQRMLLDQRGRVYLKLQ</sequence>
<proteinExistence type="predicted"/>
<evidence type="ECO:0000313" key="1">
    <source>
        <dbReference type="EMBL" id="VTJ79635.1"/>
    </source>
</evidence>
<organism evidence="1 2">
    <name type="scientific">Marmota monax</name>
    <name type="common">Woodchuck</name>
    <dbReference type="NCBI Taxonomy" id="9995"/>
    <lineage>
        <taxon>Eukaryota</taxon>
        <taxon>Metazoa</taxon>
        <taxon>Chordata</taxon>
        <taxon>Craniata</taxon>
        <taxon>Vertebrata</taxon>
        <taxon>Euteleostomi</taxon>
        <taxon>Mammalia</taxon>
        <taxon>Eutheria</taxon>
        <taxon>Euarchontoglires</taxon>
        <taxon>Glires</taxon>
        <taxon>Rodentia</taxon>
        <taxon>Sciuromorpha</taxon>
        <taxon>Sciuridae</taxon>
        <taxon>Xerinae</taxon>
        <taxon>Marmotini</taxon>
        <taxon>Marmota</taxon>
    </lineage>
</organism>
<accession>A0A5E4CD26</accession>
<name>A0A5E4CD26_MARMO</name>
<gene>
    <name evidence="1" type="ORF">MONAX_5E036914</name>
</gene>
<evidence type="ECO:0000313" key="2">
    <source>
        <dbReference type="Proteomes" id="UP000335636"/>
    </source>
</evidence>
<comment type="caution">
    <text evidence="1">The sequence shown here is derived from an EMBL/GenBank/DDBJ whole genome shotgun (WGS) entry which is preliminary data.</text>
</comment>
<feature type="non-terminal residue" evidence="1">
    <location>
        <position position="84"/>
    </location>
</feature>